<keyword evidence="6" id="KW-1015">Disulfide bond</keyword>
<dbReference type="InterPro" id="IPR033379">
    <property type="entry name" value="Acid_Pase_AS"/>
</dbReference>
<comment type="similarity">
    <text evidence="2">Belongs to the histidine acid phosphatase family.</text>
</comment>
<dbReference type="InterPro" id="IPR029033">
    <property type="entry name" value="His_PPase_superfam"/>
</dbReference>
<protein>
    <recommendedName>
        <fullName evidence="3">acid phosphatase</fullName>
        <ecNumber evidence="3">3.1.3.2</ecNumber>
    </recommendedName>
</protein>
<evidence type="ECO:0000256" key="1">
    <source>
        <dbReference type="ARBA" id="ARBA00000032"/>
    </source>
</evidence>
<comment type="catalytic activity">
    <reaction evidence="1">
        <text>a phosphate monoester + H2O = an alcohol + phosphate</text>
        <dbReference type="Rhea" id="RHEA:15017"/>
        <dbReference type="ChEBI" id="CHEBI:15377"/>
        <dbReference type="ChEBI" id="CHEBI:30879"/>
        <dbReference type="ChEBI" id="CHEBI:43474"/>
        <dbReference type="ChEBI" id="CHEBI:67140"/>
        <dbReference type="EC" id="3.1.3.2"/>
    </reaction>
</comment>
<evidence type="ECO:0000313" key="10">
    <source>
        <dbReference type="Proteomes" id="UP001328107"/>
    </source>
</evidence>
<dbReference type="CDD" id="cd07061">
    <property type="entry name" value="HP_HAP_like"/>
    <property type="match status" value="1"/>
</dbReference>
<sequence length="368" mass="40787">MTRSIVLLLAVVTSVAGKAAPKKDDDELQLVQVLIRHGDRAATDQFATEKSGEVLFRGLGELSDDGIDHAFAQGKQFRDRYVDDLKFIDGRYIPSEVRFRASPVSRVLMSAGAFSTGLFGNTPKGHPVIPPIYTKDYADDSLLATAFDCTNGWDDIVKALNLSSSENVASTSLAAMENVMWPDTCKGVPSTKVDAIIAELPNKLIDMPKEYNKCAKDPAKRFMYEYIALLGGAEIHYNEERLNRTVGMLTDELLTNMDKKAACSLNSTCDMGSSEKFRVYYAHDVNVLALAHVFKTIDMFEGMTPAFSSALIFELWKKKDGHHVKVFLKNGQDAEFKESGFSKEYSTLEAVKTVGSKYAINEKMQCNH</sequence>
<evidence type="ECO:0000256" key="5">
    <source>
        <dbReference type="ARBA" id="ARBA00022801"/>
    </source>
</evidence>
<dbReference type="EMBL" id="BTRK01000003">
    <property type="protein sequence ID" value="GMR40511.1"/>
    <property type="molecule type" value="Genomic_DNA"/>
</dbReference>
<dbReference type="SUPFAM" id="SSF53254">
    <property type="entry name" value="Phosphoglycerate mutase-like"/>
    <property type="match status" value="1"/>
</dbReference>
<dbReference type="InterPro" id="IPR000560">
    <property type="entry name" value="His_Pase_clade-2"/>
</dbReference>
<dbReference type="InterPro" id="IPR050645">
    <property type="entry name" value="Histidine_acid_phosphatase"/>
</dbReference>
<name>A0AAN4ZK57_9BILA</name>
<evidence type="ECO:0000256" key="8">
    <source>
        <dbReference type="SAM" id="SignalP"/>
    </source>
</evidence>
<evidence type="ECO:0000256" key="6">
    <source>
        <dbReference type="ARBA" id="ARBA00023157"/>
    </source>
</evidence>
<organism evidence="9 10">
    <name type="scientific">Pristionchus mayeri</name>
    <dbReference type="NCBI Taxonomy" id="1317129"/>
    <lineage>
        <taxon>Eukaryota</taxon>
        <taxon>Metazoa</taxon>
        <taxon>Ecdysozoa</taxon>
        <taxon>Nematoda</taxon>
        <taxon>Chromadorea</taxon>
        <taxon>Rhabditida</taxon>
        <taxon>Rhabditina</taxon>
        <taxon>Diplogasteromorpha</taxon>
        <taxon>Diplogasteroidea</taxon>
        <taxon>Neodiplogasteridae</taxon>
        <taxon>Pristionchus</taxon>
    </lineage>
</organism>
<keyword evidence="10" id="KW-1185">Reference proteome</keyword>
<dbReference type="PROSITE" id="PS00616">
    <property type="entry name" value="HIS_ACID_PHOSPHAT_1"/>
    <property type="match status" value="1"/>
</dbReference>
<dbReference type="Gene3D" id="3.40.50.1240">
    <property type="entry name" value="Phosphoglycerate mutase-like"/>
    <property type="match status" value="1"/>
</dbReference>
<dbReference type="GO" id="GO:0003993">
    <property type="term" value="F:acid phosphatase activity"/>
    <property type="evidence" value="ECO:0007669"/>
    <property type="project" value="UniProtKB-EC"/>
</dbReference>
<evidence type="ECO:0000256" key="7">
    <source>
        <dbReference type="ARBA" id="ARBA00023180"/>
    </source>
</evidence>
<dbReference type="Proteomes" id="UP001328107">
    <property type="component" value="Unassembled WGS sequence"/>
</dbReference>
<dbReference type="EC" id="3.1.3.2" evidence="3"/>
<dbReference type="PANTHER" id="PTHR11567:SF211">
    <property type="entry name" value="PROSTATIC ACID PHOSPHATASE"/>
    <property type="match status" value="1"/>
</dbReference>
<dbReference type="PANTHER" id="PTHR11567">
    <property type="entry name" value="ACID PHOSPHATASE-RELATED"/>
    <property type="match status" value="1"/>
</dbReference>
<evidence type="ECO:0000256" key="2">
    <source>
        <dbReference type="ARBA" id="ARBA00005375"/>
    </source>
</evidence>
<evidence type="ECO:0000313" key="9">
    <source>
        <dbReference type="EMBL" id="GMR40511.1"/>
    </source>
</evidence>
<keyword evidence="7" id="KW-0325">Glycoprotein</keyword>
<keyword evidence="4 8" id="KW-0732">Signal</keyword>
<feature type="signal peptide" evidence="8">
    <location>
        <begin position="1"/>
        <end position="17"/>
    </location>
</feature>
<reference evidence="10" key="1">
    <citation type="submission" date="2022-10" db="EMBL/GenBank/DDBJ databases">
        <title>Genome assembly of Pristionchus species.</title>
        <authorList>
            <person name="Yoshida K."/>
            <person name="Sommer R.J."/>
        </authorList>
    </citation>
    <scope>NUCLEOTIDE SEQUENCE [LARGE SCALE GENOMIC DNA]</scope>
    <source>
        <strain evidence="10">RS5460</strain>
    </source>
</reference>
<proteinExistence type="inferred from homology"/>
<keyword evidence="5" id="KW-0378">Hydrolase</keyword>
<evidence type="ECO:0000256" key="3">
    <source>
        <dbReference type="ARBA" id="ARBA00012646"/>
    </source>
</evidence>
<gene>
    <name evidence="9" type="ORF">PMAYCL1PPCAC_10706</name>
</gene>
<dbReference type="Pfam" id="PF00328">
    <property type="entry name" value="His_Phos_2"/>
    <property type="match status" value="1"/>
</dbReference>
<dbReference type="AlphaFoldDB" id="A0AAN4ZK57"/>
<accession>A0AAN4ZK57</accession>
<feature type="chain" id="PRO_5042950126" description="acid phosphatase" evidence="8">
    <location>
        <begin position="18"/>
        <end position="368"/>
    </location>
</feature>
<evidence type="ECO:0000256" key="4">
    <source>
        <dbReference type="ARBA" id="ARBA00022729"/>
    </source>
</evidence>
<comment type="caution">
    <text evidence="9">The sequence shown here is derived from an EMBL/GenBank/DDBJ whole genome shotgun (WGS) entry which is preliminary data.</text>
</comment>